<keyword evidence="3" id="KW-1185">Reference proteome</keyword>
<gene>
    <name evidence="2" type="ORF">Cri9333_0589</name>
</gene>
<dbReference type="KEGG" id="cep:Cri9333_0589"/>
<dbReference type="HOGENOM" id="CLU_965468_0_0_3"/>
<accession>K9VWM8</accession>
<feature type="region of interest" description="Disordered" evidence="1">
    <location>
        <begin position="256"/>
        <end position="288"/>
    </location>
</feature>
<evidence type="ECO:0000313" key="3">
    <source>
        <dbReference type="Proteomes" id="UP000010472"/>
    </source>
</evidence>
<dbReference type="AlphaFoldDB" id="K9VWM8"/>
<proteinExistence type="predicted"/>
<dbReference type="EMBL" id="CP003620">
    <property type="protein sequence ID" value="AFZ11535.1"/>
    <property type="molecule type" value="Genomic_DNA"/>
</dbReference>
<dbReference type="STRING" id="1173022.Cri9333_0589"/>
<protein>
    <submittedName>
        <fullName evidence="2">Uncharacterized protein</fullName>
    </submittedName>
</protein>
<evidence type="ECO:0000313" key="2">
    <source>
        <dbReference type="EMBL" id="AFZ11535.1"/>
    </source>
</evidence>
<dbReference type="Proteomes" id="UP000010472">
    <property type="component" value="Chromosome"/>
</dbReference>
<feature type="compositionally biased region" description="Polar residues" evidence="1">
    <location>
        <begin position="258"/>
        <end position="270"/>
    </location>
</feature>
<dbReference type="OrthoDB" id="9857330at2"/>
<feature type="compositionally biased region" description="Polar residues" evidence="1">
    <location>
        <begin position="278"/>
        <end position="288"/>
    </location>
</feature>
<name>K9VWM8_9CYAN</name>
<sequence length="288" mass="30868">MSSISSRPRVQSVSLNTVAKNAVFTSQVITSAVNFLSSQAVKAYKQVAQSLQLSTVNTIEPVASLRAEYQLQQQQITTALSPYNLSATESIQLTALLTAAPYVVESNLKIQQPLQALQLSTEPSAARQAQNLLLQAVEASHHQVFLETLKVACTNAAVQIGFTSVQTMASLVGTVRLVATDAQGRSLVTEINGDINSQPSIATEVVGVSDGSCNAILDEFDRALEAAGVRAAVPTRKFTGGVCELAAAREFVRKKVKPQSTSRVTNTNSPNDKRRIQRLNQGNTTQQQ</sequence>
<organism evidence="2 3">
    <name type="scientific">Crinalium epipsammum PCC 9333</name>
    <dbReference type="NCBI Taxonomy" id="1173022"/>
    <lineage>
        <taxon>Bacteria</taxon>
        <taxon>Bacillati</taxon>
        <taxon>Cyanobacteriota</taxon>
        <taxon>Cyanophyceae</taxon>
        <taxon>Gomontiellales</taxon>
        <taxon>Gomontiellaceae</taxon>
        <taxon>Crinalium</taxon>
    </lineage>
</organism>
<reference evidence="2 3" key="1">
    <citation type="submission" date="2012-06" db="EMBL/GenBank/DDBJ databases">
        <title>Finished chromosome of genome of Crinalium epipsammum PCC 9333.</title>
        <authorList>
            <consortium name="US DOE Joint Genome Institute"/>
            <person name="Gugger M."/>
            <person name="Coursin T."/>
            <person name="Rippka R."/>
            <person name="Tandeau De Marsac N."/>
            <person name="Huntemann M."/>
            <person name="Wei C.-L."/>
            <person name="Han J."/>
            <person name="Detter J.C."/>
            <person name="Han C."/>
            <person name="Tapia R."/>
            <person name="Davenport K."/>
            <person name="Daligault H."/>
            <person name="Erkkila T."/>
            <person name="Gu W."/>
            <person name="Munk A.C.C."/>
            <person name="Teshima H."/>
            <person name="Xu Y."/>
            <person name="Chain P."/>
            <person name="Chen A."/>
            <person name="Krypides N."/>
            <person name="Mavromatis K."/>
            <person name="Markowitz V."/>
            <person name="Szeto E."/>
            <person name="Ivanova N."/>
            <person name="Mikhailova N."/>
            <person name="Ovchinnikova G."/>
            <person name="Pagani I."/>
            <person name="Pati A."/>
            <person name="Goodwin L."/>
            <person name="Peters L."/>
            <person name="Pitluck S."/>
            <person name="Woyke T."/>
            <person name="Kerfeld C."/>
        </authorList>
    </citation>
    <scope>NUCLEOTIDE SEQUENCE [LARGE SCALE GENOMIC DNA]</scope>
    <source>
        <strain evidence="2 3">PCC 9333</strain>
    </source>
</reference>
<evidence type="ECO:0000256" key="1">
    <source>
        <dbReference type="SAM" id="MobiDB-lite"/>
    </source>
</evidence>
<dbReference type="RefSeq" id="WP_015201669.1">
    <property type="nucleotide sequence ID" value="NC_019753.1"/>
</dbReference>